<evidence type="ECO:0000313" key="3">
    <source>
        <dbReference type="Proteomes" id="UP000177579"/>
    </source>
</evidence>
<dbReference type="AlphaFoldDB" id="A0A1F5TP76"/>
<keyword evidence="1" id="KW-1133">Transmembrane helix</keyword>
<reference evidence="2 3" key="1">
    <citation type="journal article" date="2016" name="Nat. Commun.">
        <title>Thousands of microbial genomes shed light on interconnected biogeochemical processes in an aquifer system.</title>
        <authorList>
            <person name="Anantharaman K."/>
            <person name="Brown C.T."/>
            <person name="Hug L.A."/>
            <person name="Sharon I."/>
            <person name="Castelle C.J."/>
            <person name="Probst A.J."/>
            <person name="Thomas B.C."/>
            <person name="Singh A."/>
            <person name="Wilkins M.J."/>
            <person name="Karaoz U."/>
            <person name="Brodie E.L."/>
            <person name="Williams K.H."/>
            <person name="Hubbard S.S."/>
            <person name="Banfield J.F."/>
        </authorList>
    </citation>
    <scope>NUCLEOTIDE SEQUENCE [LARGE SCALE GENOMIC DNA]</scope>
</reference>
<dbReference type="EMBL" id="MFGO01000020">
    <property type="protein sequence ID" value="OGF40795.1"/>
    <property type="molecule type" value="Genomic_DNA"/>
</dbReference>
<accession>A0A1F5TP76</accession>
<evidence type="ECO:0000313" key="2">
    <source>
        <dbReference type="EMBL" id="OGF40795.1"/>
    </source>
</evidence>
<sequence length="124" mass="14415">MKRKIIIIILVTISILILLSVVWFYFIFIRPFPLQKASQIGNLEVKVEKNNSIGENIFQLTGVSVDSALWCDSYKIKYNRSSVNLFIYKTLRDTGCSHKYFIQFPISNNVNEVYLGESELLWSK</sequence>
<comment type="caution">
    <text evidence="2">The sequence shown here is derived from an EMBL/GenBank/DDBJ whole genome shotgun (WGS) entry which is preliminary data.</text>
</comment>
<proteinExistence type="predicted"/>
<keyword evidence="1" id="KW-0472">Membrane</keyword>
<feature type="transmembrane region" description="Helical" evidence="1">
    <location>
        <begin position="6"/>
        <end position="28"/>
    </location>
</feature>
<protein>
    <submittedName>
        <fullName evidence="2">Uncharacterized protein</fullName>
    </submittedName>
</protein>
<organism evidence="2 3">
    <name type="scientific">Candidatus Falkowbacteria bacterium RIFOXYD2_FULL_34_120</name>
    <dbReference type="NCBI Taxonomy" id="1798007"/>
    <lineage>
        <taxon>Bacteria</taxon>
        <taxon>Candidatus Falkowiibacteriota</taxon>
    </lineage>
</organism>
<keyword evidence="1" id="KW-0812">Transmembrane</keyword>
<gene>
    <name evidence="2" type="ORF">A2531_06800</name>
</gene>
<name>A0A1F5TP76_9BACT</name>
<dbReference type="Proteomes" id="UP000177579">
    <property type="component" value="Unassembled WGS sequence"/>
</dbReference>
<evidence type="ECO:0000256" key="1">
    <source>
        <dbReference type="SAM" id="Phobius"/>
    </source>
</evidence>